<protein>
    <recommendedName>
        <fullName evidence="3">Gti1/Pac2 family-domain-containing protein</fullName>
    </recommendedName>
</protein>
<dbReference type="OrthoDB" id="5572844at2759"/>
<dbReference type="GO" id="GO:0003677">
    <property type="term" value="F:DNA binding"/>
    <property type="evidence" value="ECO:0007669"/>
    <property type="project" value="TreeGrafter"/>
</dbReference>
<proteinExistence type="predicted"/>
<keyword evidence="2" id="KW-1185">Reference proteome</keyword>
<evidence type="ECO:0000313" key="1">
    <source>
        <dbReference type="EMBL" id="ORX45292.1"/>
    </source>
</evidence>
<dbReference type="Proteomes" id="UP000242146">
    <property type="component" value="Unassembled WGS sequence"/>
</dbReference>
<sequence length="267" mass="30158">MSLTETFYGYIETTTDALLVFEACKRGILPKITRRLQEKERNILRSGTVFVFDGRESGIKRWTDGLVWSPSRILGNFLIYRELDGRDSGAFKLGMNRHMANDFLPHTMDQRERALVGSLTTSYRFKECGLIKKTISVVLNGSHLHMISYYNKDHVLRNLLPRPSDVPHLAHLSISPDLVHRQRFRVSPLSDTPLQRYEPYALGAKPALPSPPSQSPTSSECAYGALRKSTSNHPPFLLAHSLLSRRLVLGSTTSSEFNLLVFLVGFI</sequence>
<dbReference type="PANTHER" id="PTHR28027">
    <property type="entry name" value="TRANSCRIPTIONAL REGULATOR MIT1"/>
    <property type="match status" value="1"/>
</dbReference>
<dbReference type="PANTHER" id="PTHR28027:SF2">
    <property type="entry name" value="TRANSCRIPTIONAL REGULATOR MIT1"/>
    <property type="match status" value="1"/>
</dbReference>
<gene>
    <name evidence="1" type="ORF">DM01DRAFT_265862</name>
</gene>
<evidence type="ECO:0008006" key="3">
    <source>
        <dbReference type="Google" id="ProtNLM"/>
    </source>
</evidence>
<comment type="caution">
    <text evidence="1">The sequence shown here is derived from an EMBL/GenBank/DDBJ whole genome shotgun (WGS) entry which is preliminary data.</text>
</comment>
<organism evidence="1 2">
    <name type="scientific">Hesseltinella vesiculosa</name>
    <dbReference type="NCBI Taxonomy" id="101127"/>
    <lineage>
        <taxon>Eukaryota</taxon>
        <taxon>Fungi</taxon>
        <taxon>Fungi incertae sedis</taxon>
        <taxon>Mucoromycota</taxon>
        <taxon>Mucoromycotina</taxon>
        <taxon>Mucoromycetes</taxon>
        <taxon>Mucorales</taxon>
        <taxon>Cunninghamellaceae</taxon>
        <taxon>Hesseltinella</taxon>
    </lineage>
</organism>
<evidence type="ECO:0000313" key="2">
    <source>
        <dbReference type="Proteomes" id="UP000242146"/>
    </source>
</evidence>
<reference evidence="1 2" key="1">
    <citation type="submission" date="2016-07" db="EMBL/GenBank/DDBJ databases">
        <title>Pervasive Adenine N6-methylation of Active Genes in Fungi.</title>
        <authorList>
            <consortium name="DOE Joint Genome Institute"/>
            <person name="Mondo S.J."/>
            <person name="Dannebaum R.O."/>
            <person name="Kuo R.C."/>
            <person name="Labutti K."/>
            <person name="Haridas S."/>
            <person name="Kuo A."/>
            <person name="Salamov A."/>
            <person name="Ahrendt S.R."/>
            <person name="Lipzen A."/>
            <person name="Sullivan W."/>
            <person name="Andreopoulos W.B."/>
            <person name="Clum A."/>
            <person name="Lindquist E."/>
            <person name="Daum C."/>
            <person name="Ramamoorthy G.K."/>
            <person name="Gryganskyi A."/>
            <person name="Culley D."/>
            <person name="Magnuson J.K."/>
            <person name="James T.Y."/>
            <person name="O'Malley M.A."/>
            <person name="Stajich J.E."/>
            <person name="Spatafora J.W."/>
            <person name="Visel A."/>
            <person name="Grigoriev I.V."/>
        </authorList>
    </citation>
    <scope>NUCLEOTIDE SEQUENCE [LARGE SCALE GENOMIC DNA]</scope>
    <source>
        <strain evidence="1 2">NRRL 3301</strain>
    </source>
</reference>
<dbReference type="Pfam" id="PF09729">
    <property type="entry name" value="Gti1_Pac2"/>
    <property type="match status" value="2"/>
</dbReference>
<accession>A0A1X2G580</accession>
<dbReference type="AlphaFoldDB" id="A0A1X2G580"/>
<dbReference type="EMBL" id="MCGT01000043">
    <property type="protein sequence ID" value="ORX45292.1"/>
    <property type="molecule type" value="Genomic_DNA"/>
</dbReference>
<name>A0A1X2G580_9FUNG</name>
<dbReference type="InterPro" id="IPR018608">
    <property type="entry name" value="Gti1/Pac2"/>
</dbReference>